<evidence type="ECO:0000313" key="3">
    <source>
        <dbReference type="EMBL" id="KAL0109988.1"/>
    </source>
</evidence>
<keyword evidence="2" id="KW-0812">Transmembrane</keyword>
<keyword evidence="2" id="KW-1133">Transmembrane helix</keyword>
<feature type="region of interest" description="Disordered" evidence="1">
    <location>
        <begin position="39"/>
        <end position="86"/>
    </location>
</feature>
<feature type="transmembrane region" description="Helical" evidence="2">
    <location>
        <begin position="100"/>
        <end position="122"/>
    </location>
</feature>
<accession>A0AAW2F559</accession>
<evidence type="ECO:0000256" key="2">
    <source>
        <dbReference type="SAM" id="Phobius"/>
    </source>
</evidence>
<keyword evidence="4" id="KW-1185">Reference proteome</keyword>
<keyword evidence="2" id="KW-0472">Membrane</keyword>
<proteinExistence type="predicted"/>
<dbReference type="AlphaFoldDB" id="A0AAW2F559"/>
<evidence type="ECO:0008006" key="5">
    <source>
        <dbReference type="Google" id="ProtNLM"/>
    </source>
</evidence>
<evidence type="ECO:0000313" key="4">
    <source>
        <dbReference type="Proteomes" id="UP001430953"/>
    </source>
</evidence>
<dbReference type="Proteomes" id="UP001430953">
    <property type="component" value="Unassembled WGS sequence"/>
</dbReference>
<dbReference type="EMBL" id="JADYXP020000014">
    <property type="protein sequence ID" value="KAL0109988.1"/>
    <property type="molecule type" value="Genomic_DNA"/>
</dbReference>
<sequence>MQLCSLVALRRMAAVNNKQRCGCKNMCRASATRFLSKRAVERDKERKRERKKKEERTAAQSLILMRARGREKESKKKEKKKKEKLCHAERSHRAELMWPFALLFRPVSFFSFRLLFFSLMLFTPTSCRVLGINVPA</sequence>
<comment type="caution">
    <text evidence="3">The sequence shown here is derived from an EMBL/GenBank/DDBJ whole genome shotgun (WGS) entry which is preliminary data.</text>
</comment>
<reference evidence="3 4" key="1">
    <citation type="submission" date="2023-03" db="EMBL/GenBank/DDBJ databases">
        <title>High recombination rates correlate with genetic variation in Cardiocondyla obscurior ants.</title>
        <authorList>
            <person name="Errbii M."/>
        </authorList>
    </citation>
    <scope>NUCLEOTIDE SEQUENCE [LARGE SCALE GENOMIC DNA]</scope>
    <source>
        <strain evidence="3">Alpha-2009</strain>
        <tissue evidence="3">Whole body</tissue>
    </source>
</reference>
<protein>
    <recommendedName>
        <fullName evidence="5">Transmembrane protein</fullName>
    </recommendedName>
</protein>
<feature type="compositionally biased region" description="Basic and acidic residues" evidence="1">
    <location>
        <begin position="39"/>
        <end position="57"/>
    </location>
</feature>
<evidence type="ECO:0000256" key="1">
    <source>
        <dbReference type="SAM" id="MobiDB-lite"/>
    </source>
</evidence>
<name>A0AAW2F559_9HYME</name>
<gene>
    <name evidence="3" type="ORF">PUN28_013556</name>
</gene>
<organism evidence="3 4">
    <name type="scientific">Cardiocondyla obscurior</name>
    <dbReference type="NCBI Taxonomy" id="286306"/>
    <lineage>
        <taxon>Eukaryota</taxon>
        <taxon>Metazoa</taxon>
        <taxon>Ecdysozoa</taxon>
        <taxon>Arthropoda</taxon>
        <taxon>Hexapoda</taxon>
        <taxon>Insecta</taxon>
        <taxon>Pterygota</taxon>
        <taxon>Neoptera</taxon>
        <taxon>Endopterygota</taxon>
        <taxon>Hymenoptera</taxon>
        <taxon>Apocrita</taxon>
        <taxon>Aculeata</taxon>
        <taxon>Formicoidea</taxon>
        <taxon>Formicidae</taxon>
        <taxon>Myrmicinae</taxon>
        <taxon>Cardiocondyla</taxon>
    </lineage>
</organism>